<evidence type="ECO:0000313" key="1">
    <source>
        <dbReference type="EMBL" id="GIL80072.1"/>
    </source>
</evidence>
<gene>
    <name evidence="1" type="ORF">Vretifemale_9267</name>
</gene>
<evidence type="ECO:0000313" key="2">
    <source>
        <dbReference type="Proteomes" id="UP000747110"/>
    </source>
</evidence>
<dbReference type="Proteomes" id="UP000747110">
    <property type="component" value="Unassembled WGS sequence"/>
</dbReference>
<name>A0A8J4FP15_9CHLO</name>
<sequence>MLCLTGSGTRSPWRLRHAALMPGLQIVANEQQQKYKPQESSLDSTSAAVAVVVMVAVLLGPDVTGTREGAGTGGGSVTAHIDVLHSMRGMYGTQNRGAEINFSSRCRCCCCCCERTLPSTTPEGSTELGLSGVWMCAAGDLYCSHHLIVGW</sequence>
<protein>
    <submittedName>
        <fullName evidence="1">Uncharacterized protein</fullName>
    </submittedName>
</protein>
<proteinExistence type="predicted"/>
<organism evidence="1 2">
    <name type="scientific">Volvox reticuliferus</name>
    <dbReference type="NCBI Taxonomy" id="1737510"/>
    <lineage>
        <taxon>Eukaryota</taxon>
        <taxon>Viridiplantae</taxon>
        <taxon>Chlorophyta</taxon>
        <taxon>core chlorophytes</taxon>
        <taxon>Chlorophyceae</taxon>
        <taxon>CS clade</taxon>
        <taxon>Chlamydomonadales</taxon>
        <taxon>Volvocaceae</taxon>
        <taxon>Volvox</taxon>
    </lineage>
</organism>
<accession>A0A8J4FP15</accession>
<dbReference type="EMBL" id="BNCP01000017">
    <property type="protein sequence ID" value="GIL80072.1"/>
    <property type="molecule type" value="Genomic_DNA"/>
</dbReference>
<keyword evidence="2" id="KW-1185">Reference proteome</keyword>
<reference evidence="1" key="1">
    <citation type="journal article" date="2021" name="Proc. Natl. Acad. Sci. U.S.A.">
        <title>Three genomes in the algal genus Volvox reveal the fate of a haploid sex-determining region after a transition to homothallism.</title>
        <authorList>
            <person name="Yamamoto K."/>
            <person name="Hamaji T."/>
            <person name="Kawai-Toyooka H."/>
            <person name="Matsuzaki R."/>
            <person name="Takahashi F."/>
            <person name="Nishimura Y."/>
            <person name="Kawachi M."/>
            <person name="Noguchi H."/>
            <person name="Minakuchi Y."/>
            <person name="Umen J.G."/>
            <person name="Toyoda A."/>
            <person name="Nozaki H."/>
        </authorList>
    </citation>
    <scope>NUCLEOTIDE SEQUENCE</scope>
    <source>
        <strain evidence="1">NIES-3786</strain>
    </source>
</reference>
<dbReference type="AlphaFoldDB" id="A0A8J4FP15"/>
<comment type="caution">
    <text evidence="1">The sequence shown here is derived from an EMBL/GenBank/DDBJ whole genome shotgun (WGS) entry which is preliminary data.</text>
</comment>